<comment type="caution">
    <text evidence="3">The sequence shown here is derived from an EMBL/GenBank/DDBJ whole genome shotgun (WGS) entry which is preliminary data.</text>
</comment>
<gene>
    <name evidence="3" type="ORF">RJN63_10980</name>
</gene>
<evidence type="ECO:0000256" key="1">
    <source>
        <dbReference type="SAM" id="MobiDB-lite"/>
    </source>
</evidence>
<dbReference type="EMBL" id="JAVRAA010000005">
    <property type="protein sequence ID" value="MDT0337352.1"/>
    <property type="molecule type" value="Genomic_DNA"/>
</dbReference>
<accession>A0AAE4K6K2</accession>
<reference evidence="3" key="1">
    <citation type="submission" date="2023-02" db="EMBL/GenBank/DDBJ databases">
        <title>Description of Herbaspirillum huttiense subsp. nephrolepsisexaltata and Herbaspirillum huttiense subsp. lycopersicon.</title>
        <authorList>
            <person name="Poudel M."/>
            <person name="Sharma A."/>
            <person name="Goss E."/>
            <person name="Tapia J.H."/>
            <person name="Harmon C.M."/>
            <person name="Jones J.B."/>
        </authorList>
    </citation>
    <scope>NUCLEOTIDE SEQUENCE</scope>
    <source>
        <strain evidence="3">NC40101</strain>
    </source>
</reference>
<dbReference type="RefSeq" id="WP_284076821.1">
    <property type="nucleotide sequence ID" value="NZ_JAVLSM010000007.1"/>
</dbReference>
<organism evidence="3">
    <name type="scientific">Herbaspirillum huttiense subsp. nephrolepidis</name>
    <dbReference type="NCBI Taxonomy" id="3075126"/>
    <lineage>
        <taxon>Bacteria</taxon>
        <taxon>Pseudomonadati</taxon>
        <taxon>Pseudomonadota</taxon>
        <taxon>Betaproteobacteria</taxon>
        <taxon>Burkholderiales</taxon>
        <taxon>Oxalobacteraceae</taxon>
        <taxon>Herbaspirillum</taxon>
    </lineage>
</organism>
<name>A0AAE4K6K2_9BURK</name>
<sequence length="219" mass="23702">MKKPPLTVEQIVAAADKIYAEGTMPTARGVLAALRSGSMTTISSVLKDWRENNAKLLENQSAGRGISLQPAVLAGLQKNIQDLIDEVRKPLEEEIRIRAEEISDLVEDGDQKNREIEGLSQQLAEAAAQKALAEGKSEQLSADLAASKTELLSVRAELDLALQRVASAEQKAAVLQAGKDNLESRLSELRQDVNEARKEAREAREEAAELRGSRPGQGA</sequence>
<evidence type="ECO:0000259" key="2">
    <source>
        <dbReference type="Pfam" id="PF11740"/>
    </source>
</evidence>
<dbReference type="Pfam" id="PF11740">
    <property type="entry name" value="KfrA_N"/>
    <property type="match status" value="1"/>
</dbReference>
<feature type="region of interest" description="Disordered" evidence="1">
    <location>
        <begin position="193"/>
        <end position="219"/>
    </location>
</feature>
<feature type="compositionally biased region" description="Basic and acidic residues" evidence="1">
    <location>
        <begin position="193"/>
        <end position="212"/>
    </location>
</feature>
<evidence type="ECO:0000313" key="3">
    <source>
        <dbReference type="EMBL" id="MDT0337352.1"/>
    </source>
</evidence>
<protein>
    <submittedName>
        <fullName evidence="3">DNA-binding protein</fullName>
    </submittedName>
</protein>
<dbReference type="InterPro" id="IPR021104">
    <property type="entry name" value="KfrA_DNA-bd_N"/>
</dbReference>
<proteinExistence type="predicted"/>
<dbReference type="GO" id="GO:0003677">
    <property type="term" value="F:DNA binding"/>
    <property type="evidence" value="ECO:0007669"/>
    <property type="project" value="UniProtKB-KW"/>
</dbReference>
<dbReference type="Gene3D" id="1.10.287.1490">
    <property type="match status" value="1"/>
</dbReference>
<feature type="domain" description="KfrA N-terminal DNA-binding" evidence="2">
    <location>
        <begin position="8"/>
        <end position="125"/>
    </location>
</feature>
<dbReference type="AlphaFoldDB" id="A0AAE4K6K2"/>
<keyword evidence="3" id="KW-0238">DNA-binding</keyword>